<gene>
    <name evidence="2" type="ORF">DPMN_001725</name>
</gene>
<accession>A0A9D4RQK6</accession>
<comment type="caution">
    <text evidence="2">The sequence shown here is derived from an EMBL/GenBank/DDBJ whole genome shotgun (WGS) entry which is preliminary data.</text>
</comment>
<reference evidence="2" key="1">
    <citation type="journal article" date="2019" name="bioRxiv">
        <title>The Genome of the Zebra Mussel, Dreissena polymorpha: A Resource for Invasive Species Research.</title>
        <authorList>
            <person name="McCartney M.A."/>
            <person name="Auch B."/>
            <person name="Kono T."/>
            <person name="Mallez S."/>
            <person name="Zhang Y."/>
            <person name="Obille A."/>
            <person name="Becker A."/>
            <person name="Abrahante J.E."/>
            <person name="Garbe J."/>
            <person name="Badalamenti J.P."/>
            <person name="Herman A."/>
            <person name="Mangelson H."/>
            <person name="Liachko I."/>
            <person name="Sullivan S."/>
            <person name="Sone E.D."/>
            <person name="Koren S."/>
            <person name="Silverstein K.A.T."/>
            <person name="Beckman K.B."/>
            <person name="Gohl D.M."/>
        </authorList>
    </citation>
    <scope>NUCLEOTIDE SEQUENCE</scope>
    <source>
        <strain evidence="2">Duluth1</strain>
        <tissue evidence="2">Whole animal</tissue>
    </source>
</reference>
<dbReference type="AlphaFoldDB" id="A0A9D4RQK6"/>
<reference evidence="2" key="2">
    <citation type="submission" date="2020-11" db="EMBL/GenBank/DDBJ databases">
        <authorList>
            <person name="McCartney M.A."/>
            <person name="Auch B."/>
            <person name="Kono T."/>
            <person name="Mallez S."/>
            <person name="Becker A."/>
            <person name="Gohl D.M."/>
            <person name="Silverstein K.A.T."/>
            <person name="Koren S."/>
            <person name="Bechman K.B."/>
            <person name="Herman A."/>
            <person name="Abrahante J.E."/>
            <person name="Garbe J."/>
        </authorList>
    </citation>
    <scope>NUCLEOTIDE SEQUENCE</scope>
    <source>
        <strain evidence="2">Duluth1</strain>
        <tissue evidence="2">Whole animal</tissue>
    </source>
</reference>
<name>A0A9D4RQK6_DREPO</name>
<dbReference type="Proteomes" id="UP000828390">
    <property type="component" value="Unassembled WGS sequence"/>
</dbReference>
<evidence type="ECO:0000313" key="3">
    <source>
        <dbReference type="Proteomes" id="UP000828390"/>
    </source>
</evidence>
<keyword evidence="3" id="KW-1185">Reference proteome</keyword>
<dbReference type="EMBL" id="JAIWYP010000001">
    <property type="protein sequence ID" value="KAH3877846.1"/>
    <property type="molecule type" value="Genomic_DNA"/>
</dbReference>
<feature type="region of interest" description="Disordered" evidence="1">
    <location>
        <begin position="1"/>
        <end position="22"/>
    </location>
</feature>
<organism evidence="2 3">
    <name type="scientific">Dreissena polymorpha</name>
    <name type="common">Zebra mussel</name>
    <name type="synonym">Mytilus polymorpha</name>
    <dbReference type="NCBI Taxonomy" id="45954"/>
    <lineage>
        <taxon>Eukaryota</taxon>
        <taxon>Metazoa</taxon>
        <taxon>Spiralia</taxon>
        <taxon>Lophotrochozoa</taxon>
        <taxon>Mollusca</taxon>
        <taxon>Bivalvia</taxon>
        <taxon>Autobranchia</taxon>
        <taxon>Heteroconchia</taxon>
        <taxon>Euheterodonta</taxon>
        <taxon>Imparidentia</taxon>
        <taxon>Neoheterodontei</taxon>
        <taxon>Myida</taxon>
        <taxon>Dreissenoidea</taxon>
        <taxon>Dreissenidae</taxon>
        <taxon>Dreissena</taxon>
    </lineage>
</organism>
<evidence type="ECO:0000256" key="1">
    <source>
        <dbReference type="SAM" id="MobiDB-lite"/>
    </source>
</evidence>
<sequence length="68" mass="7702">MEKSHVLNAHIPRPLAHTKEKPTRTIKLSKTIVTTANVTKERSHVLNAFVPRTHAPTREKPTRTVKLS</sequence>
<evidence type="ECO:0000313" key="2">
    <source>
        <dbReference type="EMBL" id="KAH3877846.1"/>
    </source>
</evidence>
<proteinExistence type="predicted"/>
<protein>
    <submittedName>
        <fullName evidence="2">Uncharacterized protein</fullName>
    </submittedName>
</protein>